<dbReference type="Pfam" id="PF21280">
    <property type="entry name" value="Helicase_dom4_arc"/>
    <property type="match status" value="1"/>
</dbReference>
<dbReference type="InterPro" id="IPR027417">
    <property type="entry name" value="P-loop_NTPase"/>
</dbReference>
<dbReference type="CDD" id="cd18795">
    <property type="entry name" value="SF2_C_Ski2"/>
    <property type="match status" value="1"/>
</dbReference>
<dbReference type="SMART" id="SM00490">
    <property type="entry name" value="HELICc"/>
    <property type="match status" value="1"/>
</dbReference>
<dbReference type="Gene3D" id="1.10.3380.30">
    <property type="match status" value="1"/>
</dbReference>
<dbReference type="KEGG" id="dmu:Desmu_0456"/>
<feature type="domain" description="Helicase ATP-binding" evidence="11">
    <location>
        <begin position="36"/>
        <end position="200"/>
    </location>
</feature>
<evidence type="ECO:0000256" key="6">
    <source>
        <dbReference type="ARBA" id="ARBA00023125"/>
    </source>
</evidence>
<dbReference type="PROSITE" id="PS51194">
    <property type="entry name" value="HELICASE_CTER"/>
    <property type="match status" value="1"/>
</dbReference>
<dbReference type="PANTHER" id="PTHR47961:SF10">
    <property type="entry name" value="ATP-DEPENDENT DNA HELICASE HEL308"/>
    <property type="match status" value="1"/>
</dbReference>
<comment type="function">
    <text evidence="10">DNA-dependent ATPase and 3'-5' DNA helicase that may be involved in repair of stalled replication forks.</text>
</comment>
<evidence type="ECO:0000256" key="8">
    <source>
        <dbReference type="ARBA" id="ARBA00023235"/>
    </source>
</evidence>
<dbReference type="EC" id="5.6.2.4" evidence="10"/>
<evidence type="ECO:0000256" key="7">
    <source>
        <dbReference type="ARBA" id="ARBA00023204"/>
    </source>
</evidence>
<keyword evidence="7 10" id="KW-0234">DNA repair</keyword>
<evidence type="ECO:0000256" key="2">
    <source>
        <dbReference type="ARBA" id="ARBA00022763"/>
    </source>
</evidence>
<dbReference type="SUPFAM" id="SSF46785">
    <property type="entry name" value="Winged helix' DNA-binding domain"/>
    <property type="match status" value="1"/>
</dbReference>
<keyword evidence="1 10" id="KW-0547">Nucleotide-binding</keyword>
<sequence>METAALRGLGLPEAYVRLLEERGIRELNPVQSEAVEKGLLGEGNMVVSAPTASGKTLIAELALVDAWLKGGMGVYLTPLRALASEKYWEFKTLESIGVKVGVSTGDYDQPADHLGGYDILVATYERFDSILRLKPWWLPRVSVVVVDEVHMVGDPERGPIIEVIAARLLKRGVRVIGLSATVGNPGELADWLHATLVATGWRPVKLVEGYLEKHEWRIVFPSEGRAEAVEEDTGDPFLDIPLHNAVELGVQTLVFTHNRRRVEEYAEKAAQRLPMAPVGDALAKLLRELEEAPTSVERDGLSELMKRGVAFHHAGLSGVARSIVEKAFRERLIRILYATPTLAAGVNLPARRVLVSVKRYDPARGRKVSISVSEYKQMAGRAGRPRFDEKGESIIVDASSSREALKYIEGSPEPVAGKLLSERSLRIHVLSLVASGEASSTREAVEALSATLSMKQSGDPGFYAGKVEAAVKLLTELGMIEEAGGSLRASALGRITSYTYLDPLTISVYRGLKPPNPGLDLYLLHVVSMTPDFKRGSPYIQGRVVAGLEDVALDMSGEGLIPGPGRAGVDYDDWLEAFVHAMILYDWINEASEDEIVGKYSVGPGDLYSMRDTAAWITHALARVEGVLGDIAFYRALDKLSKRLEKGVREDALELASLRLIGRVRARILIEHGFKTLRDLAEAPVSSIASLPRFGQRVAEEVERQLRELGLKQG</sequence>
<evidence type="ECO:0000256" key="9">
    <source>
        <dbReference type="ARBA" id="ARBA00034617"/>
    </source>
</evidence>
<dbReference type="OrthoDB" id="371946at2157"/>
<dbReference type="Pfam" id="PF00271">
    <property type="entry name" value="Helicase_C"/>
    <property type="match status" value="1"/>
</dbReference>
<protein>
    <recommendedName>
        <fullName evidence="10">ATP-dependent DNA helicase Hel308</fullName>
        <ecNumber evidence="10">5.6.2.4</ecNumber>
    </recommendedName>
    <alternativeName>
        <fullName evidence="10">DNA 3'-5' helicase Hel308</fullName>
    </alternativeName>
</protein>
<dbReference type="InterPro" id="IPR048772">
    <property type="entry name" value="Hel308-like_dom4"/>
</dbReference>
<keyword evidence="4 10" id="KW-0347">Helicase</keyword>
<comment type="catalytic activity">
    <reaction evidence="9 10">
        <text>Couples ATP hydrolysis with the unwinding of duplex DNA by translocating in the 3'-5' direction.</text>
        <dbReference type="EC" id="5.6.2.4"/>
    </reaction>
</comment>
<keyword evidence="2 10" id="KW-0227">DNA damage</keyword>
<dbReference type="GeneID" id="10153149"/>
<proteinExistence type="inferred from homology"/>
<dbReference type="PROSITE" id="PS51192">
    <property type="entry name" value="HELICASE_ATP_BIND_1"/>
    <property type="match status" value="1"/>
</dbReference>
<dbReference type="InterPro" id="IPR001650">
    <property type="entry name" value="Helicase_C-like"/>
</dbReference>
<dbReference type="RefSeq" id="WP_013561992.1">
    <property type="nucleotide sequence ID" value="NC_014961.1"/>
</dbReference>
<keyword evidence="5 10" id="KW-0067">ATP-binding</keyword>
<name>E8R8E4_DESM0</name>
<keyword evidence="14" id="KW-1185">Reference proteome</keyword>
<dbReference type="GO" id="GO:0043138">
    <property type="term" value="F:3'-5' DNA helicase activity"/>
    <property type="evidence" value="ECO:0007669"/>
    <property type="project" value="UniProtKB-UniRule"/>
</dbReference>
<dbReference type="Gene3D" id="1.10.150.20">
    <property type="entry name" value="5' to 3' exonuclease, C-terminal subdomain"/>
    <property type="match status" value="1"/>
</dbReference>
<evidence type="ECO:0000259" key="11">
    <source>
        <dbReference type="PROSITE" id="PS51192"/>
    </source>
</evidence>
<dbReference type="InterPro" id="IPR014001">
    <property type="entry name" value="Helicase_ATP-bd"/>
</dbReference>
<evidence type="ECO:0000313" key="13">
    <source>
        <dbReference type="EMBL" id="ADV64770.1"/>
    </source>
</evidence>
<dbReference type="SUPFAM" id="SSF158702">
    <property type="entry name" value="Sec63 N-terminal domain-like"/>
    <property type="match status" value="1"/>
</dbReference>
<reference evidence="13 14" key="2">
    <citation type="journal article" date="2011" name="Stand. Genomic Sci.">
        <title>Complete genome sequence of Desulfurococcus mucosus type strain (O7/1).</title>
        <authorList>
            <person name="Wirth R."/>
            <person name="Chertkov O."/>
            <person name="Held B."/>
            <person name="Lapidus A."/>
            <person name="Nolan M."/>
            <person name="Lucas S."/>
            <person name="Hammon N."/>
            <person name="Deshpande S."/>
            <person name="Cheng J.F."/>
            <person name="Tapia R."/>
            <person name="Han C."/>
            <person name="Goodwin L."/>
            <person name="Pitluck S."/>
            <person name="Liolios K."/>
            <person name="Ioanna P."/>
            <person name="Ivanova N."/>
            <person name="Mavromatis K."/>
            <person name="Mikhailova N."/>
            <person name="Pati A."/>
            <person name="Chen A."/>
            <person name="Palaniappan K."/>
            <person name="Land M."/>
            <person name="Hauser L."/>
            <person name="Chang Y.J."/>
            <person name="Jeffries C.D."/>
            <person name="Bilek Y."/>
            <person name="Hader T."/>
            <person name="Rohde M."/>
            <person name="Spring S."/>
            <person name="Sikorski J."/>
            <person name="Goker M."/>
            <person name="Woyke T."/>
            <person name="Bristow J."/>
            <person name="Eisen J.A."/>
            <person name="Markowitz V."/>
            <person name="Hugenholtz P."/>
            <person name="Kyrpides N.C."/>
            <person name="Klenk H.P."/>
        </authorList>
    </citation>
    <scope>NUCLEOTIDE SEQUENCE [LARGE SCALE GENOMIC DNA]</scope>
    <source>
        <strain evidence="14">ATCC 35584 / DSM 2162 / JCM 9187 / O7/1</strain>
    </source>
</reference>
<keyword evidence="3 10" id="KW-0378">Hydrolase</keyword>
<evidence type="ECO:0000256" key="3">
    <source>
        <dbReference type="ARBA" id="ARBA00022801"/>
    </source>
</evidence>
<dbReference type="STRING" id="765177.Desmu_0456"/>
<dbReference type="AlphaFoldDB" id="E8R8E4"/>
<keyword evidence="6 10" id="KW-0238">DNA-binding</keyword>
<comment type="subunit">
    <text evidence="10">Monomer.</text>
</comment>
<dbReference type="InterPro" id="IPR036390">
    <property type="entry name" value="WH_DNA-bd_sf"/>
</dbReference>
<dbReference type="PANTHER" id="PTHR47961">
    <property type="entry name" value="DNA POLYMERASE THETA, PUTATIVE (AFU_ORTHOLOGUE AFUA_1G05260)-RELATED"/>
    <property type="match status" value="1"/>
</dbReference>
<evidence type="ECO:0000256" key="4">
    <source>
        <dbReference type="ARBA" id="ARBA00022806"/>
    </source>
</evidence>
<gene>
    <name evidence="10" type="primary">hel308</name>
    <name evidence="13" type="ordered locus">Desmu_0456</name>
</gene>
<dbReference type="GO" id="GO:0006281">
    <property type="term" value="P:DNA repair"/>
    <property type="evidence" value="ECO:0007669"/>
    <property type="project" value="UniProtKB-UniRule"/>
</dbReference>
<dbReference type="GO" id="GO:0005524">
    <property type="term" value="F:ATP binding"/>
    <property type="evidence" value="ECO:0007669"/>
    <property type="project" value="UniProtKB-UniRule"/>
</dbReference>
<evidence type="ECO:0000313" key="14">
    <source>
        <dbReference type="Proteomes" id="UP000001068"/>
    </source>
</evidence>
<evidence type="ECO:0000256" key="1">
    <source>
        <dbReference type="ARBA" id="ARBA00022741"/>
    </source>
</evidence>
<dbReference type="SMART" id="SM00487">
    <property type="entry name" value="DEXDc"/>
    <property type="match status" value="1"/>
</dbReference>
<dbReference type="InterPro" id="IPR011545">
    <property type="entry name" value="DEAD/DEAH_box_helicase_dom"/>
</dbReference>
<dbReference type="InterPro" id="IPR022965">
    <property type="entry name" value="Helicase_Hel308"/>
</dbReference>
<dbReference type="HAMAP" id="MF_00442">
    <property type="entry name" value="Helicase_Hel308"/>
    <property type="match status" value="1"/>
</dbReference>
<evidence type="ECO:0000256" key="10">
    <source>
        <dbReference type="HAMAP-Rule" id="MF_00442"/>
    </source>
</evidence>
<feature type="binding site" evidence="10">
    <location>
        <position position="31"/>
    </location>
    <ligand>
        <name>ATP</name>
        <dbReference type="ChEBI" id="CHEBI:30616"/>
    </ligand>
</feature>
<accession>E8R8E4</accession>
<keyword evidence="8 10" id="KW-0413">Isomerase</keyword>
<dbReference type="SUPFAM" id="SSF52540">
    <property type="entry name" value="P-loop containing nucleoside triphosphate hydrolases"/>
    <property type="match status" value="2"/>
</dbReference>
<dbReference type="Pfam" id="PF14520">
    <property type="entry name" value="HHH_5"/>
    <property type="match status" value="1"/>
</dbReference>
<feature type="domain" description="Helicase C-terminal" evidence="12">
    <location>
        <begin position="237"/>
        <end position="431"/>
    </location>
</feature>
<dbReference type="eggNOG" id="arCOG00553">
    <property type="taxonomic scope" value="Archaea"/>
</dbReference>
<reference evidence="14" key="1">
    <citation type="submission" date="2010-11" db="EMBL/GenBank/DDBJ databases">
        <title>The complete genome of Desulfurococcus mucosus DSM 2162.</title>
        <authorList>
            <consortium name="US DOE Joint Genome Institute (JGI-PGF)"/>
            <person name="Lucas S."/>
            <person name="Copeland A."/>
            <person name="Lapidus A."/>
            <person name="Bruce D."/>
            <person name="Goodwin L."/>
            <person name="Pitluck S."/>
            <person name="Kyrpides N."/>
            <person name="Mavromatis K."/>
            <person name="Pagani I."/>
            <person name="Ivanova N."/>
            <person name="Ovchinnikova G."/>
            <person name="Chertkov O."/>
            <person name="Held B."/>
            <person name="Brettin T."/>
            <person name="Detter J.C."/>
            <person name="Tapia R."/>
            <person name="Han C."/>
            <person name="Land M."/>
            <person name="Hauser L."/>
            <person name="Markowitz V."/>
            <person name="Cheng J.-F."/>
            <person name="Hugenholtz P."/>
            <person name="Woyke T."/>
            <person name="Wu D."/>
            <person name="Wirth R."/>
            <person name="Bilek Y."/>
            <person name="Hader T."/>
            <person name="Klenk H.-P."/>
            <person name="Eisen J.A."/>
        </authorList>
    </citation>
    <scope>NUCLEOTIDE SEQUENCE [LARGE SCALE GENOMIC DNA]</scope>
    <source>
        <strain evidence="14">ATCC 35584 / DSM 2162 / JCM 9187 / O7/1</strain>
    </source>
</reference>
<dbReference type="GO" id="GO:0003677">
    <property type="term" value="F:DNA binding"/>
    <property type="evidence" value="ECO:0007669"/>
    <property type="project" value="UniProtKB-UniRule"/>
</dbReference>
<dbReference type="Gene3D" id="3.40.50.300">
    <property type="entry name" value="P-loop containing nucleotide triphosphate hydrolases"/>
    <property type="match status" value="2"/>
</dbReference>
<comment type="catalytic activity">
    <reaction evidence="10">
        <text>ATP + H2O = ADP + phosphate + H(+)</text>
        <dbReference type="Rhea" id="RHEA:13065"/>
        <dbReference type="ChEBI" id="CHEBI:15377"/>
        <dbReference type="ChEBI" id="CHEBI:15378"/>
        <dbReference type="ChEBI" id="CHEBI:30616"/>
        <dbReference type="ChEBI" id="CHEBI:43474"/>
        <dbReference type="ChEBI" id="CHEBI:456216"/>
        <dbReference type="EC" id="5.6.2.4"/>
    </reaction>
</comment>
<dbReference type="Proteomes" id="UP000001068">
    <property type="component" value="Chromosome"/>
</dbReference>
<evidence type="ECO:0000256" key="5">
    <source>
        <dbReference type="ARBA" id="ARBA00022840"/>
    </source>
</evidence>
<dbReference type="Pfam" id="PF00270">
    <property type="entry name" value="DEAD"/>
    <property type="match status" value="1"/>
</dbReference>
<organism evidence="13 14">
    <name type="scientific">Desulfurococcus mucosus (strain ATCC 35584 / DSM 2162 / JCM 9187 / O7/1)</name>
    <dbReference type="NCBI Taxonomy" id="765177"/>
    <lineage>
        <taxon>Archaea</taxon>
        <taxon>Thermoproteota</taxon>
        <taxon>Thermoprotei</taxon>
        <taxon>Desulfurococcales</taxon>
        <taxon>Desulfurococcaceae</taxon>
        <taxon>Desulfurococcus</taxon>
    </lineage>
</organism>
<dbReference type="EMBL" id="CP002363">
    <property type="protein sequence ID" value="ADV64770.1"/>
    <property type="molecule type" value="Genomic_DNA"/>
</dbReference>
<evidence type="ECO:0000259" key="12">
    <source>
        <dbReference type="PROSITE" id="PS51194"/>
    </source>
</evidence>
<dbReference type="InterPro" id="IPR050474">
    <property type="entry name" value="Hel308_SKI2-like"/>
</dbReference>
<dbReference type="HOGENOM" id="CLU_006553_3_0_2"/>
<dbReference type="GO" id="GO:0016887">
    <property type="term" value="F:ATP hydrolysis activity"/>
    <property type="evidence" value="ECO:0007669"/>
    <property type="project" value="RHEA"/>
</dbReference>
<comment type="similarity">
    <text evidence="10">Belongs to the helicase family. Hel308 subfamily.</text>
</comment>